<gene>
    <name evidence="2" type="ORF">J2S57_002131</name>
</gene>
<reference evidence="2 3" key="1">
    <citation type="submission" date="2023-07" db="EMBL/GenBank/DDBJ databases">
        <title>Sequencing the genomes of 1000 actinobacteria strains.</title>
        <authorList>
            <person name="Klenk H.-P."/>
        </authorList>
    </citation>
    <scope>NUCLEOTIDE SEQUENCE [LARGE SCALE GENOMIC DNA]</scope>
    <source>
        <strain evidence="2 3">DSM 44388</strain>
    </source>
</reference>
<sequence length="258" mass="28048">MALRQSQHRCLETPELLPVPVVCRRLARVRHPSAQTGSGVAHELSRWNGFFKGLAEPLSGPFRRPNDLALLDTTPASCSDLVKGVAGIETTLGWHGFLKTPRRTPIARPSCRGRVRSPAAKRASPSGRLKDGTSPVGKPVCSDDATPQGPHPIKIRHQILPNRTSATTSRLTETICRAPVECYAMSRVGLSMGYGTWLTRRPHWAPPSGHAASTLWTGSSAVHIGDPLLKRKRPGVEATANITAQPRSAADEWILHRQ</sequence>
<name>A0ABT9P1J7_9ACTN</name>
<keyword evidence="3" id="KW-1185">Reference proteome</keyword>
<evidence type="ECO:0000313" key="3">
    <source>
        <dbReference type="Proteomes" id="UP001235712"/>
    </source>
</evidence>
<protein>
    <submittedName>
        <fullName evidence="2">Uncharacterized protein</fullName>
    </submittedName>
</protein>
<proteinExistence type="predicted"/>
<comment type="caution">
    <text evidence="2">The sequence shown here is derived from an EMBL/GenBank/DDBJ whole genome shotgun (WGS) entry which is preliminary data.</text>
</comment>
<dbReference type="EMBL" id="JAUSQZ010000001">
    <property type="protein sequence ID" value="MDP9826382.1"/>
    <property type="molecule type" value="Genomic_DNA"/>
</dbReference>
<accession>A0ABT9P1J7</accession>
<evidence type="ECO:0000256" key="1">
    <source>
        <dbReference type="SAM" id="MobiDB-lite"/>
    </source>
</evidence>
<feature type="region of interest" description="Disordered" evidence="1">
    <location>
        <begin position="105"/>
        <end position="153"/>
    </location>
</feature>
<organism evidence="2 3">
    <name type="scientific">Kineosporia succinea</name>
    <dbReference type="NCBI Taxonomy" id="84632"/>
    <lineage>
        <taxon>Bacteria</taxon>
        <taxon>Bacillati</taxon>
        <taxon>Actinomycetota</taxon>
        <taxon>Actinomycetes</taxon>
        <taxon>Kineosporiales</taxon>
        <taxon>Kineosporiaceae</taxon>
        <taxon>Kineosporia</taxon>
    </lineage>
</organism>
<evidence type="ECO:0000313" key="2">
    <source>
        <dbReference type="EMBL" id="MDP9826382.1"/>
    </source>
</evidence>
<dbReference type="Proteomes" id="UP001235712">
    <property type="component" value="Unassembled WGS sequence"/>
</dbReference>